<keyword evidence="2" id="KW-1185">Reference proteome</keyword>
<accession>A0A2H9ZRD1</accession>
<dbReference type="AlphaFoldDB" id="A0A2H9ZRD1"/>
<reference evidence="1 2" key="1">
    <citation type="journal article" date="2017" name="Nature">
        <title>The Apostasia genome and the evolution of orchids.</title>
        <authorList>
            <person name="Zhang G.Q."/>
            <person name="Liu K.W."/>
            <person name="Li Z."/>
            <person name="Lohaus R."/>
            <person name="Hsiao Y.Y."/>
            <person name="Niu S.C."/>
            <person name="Wang J.Y."/>
            <person name="Lin Y.C."/>
            <person name="Xu Q."/>
            <person name="Chen L.J."/>
            <person name="Yoshida K."/>
            <person name="Fujiwara S."/>
            <person name="Wang Z.W."/>
            <person name="Zhang Y.Q."/>
            <person name="Mitsuda N."/>
            <person name="Wang M."/>
            <person name="Liu G.H."/>
            <person name="Pecoraro L."/>
            <person name="Huang H.X."/>
            <person name="Xiao X.J."/>
            <person name="Lin M."/>
            <person name="Wu X.Y."/>
            <person name="Wu W.L."/>
            <person name="Chen Y.Y."/>
            <person name="Chang S.B."/>
            <person name="Sakamoto S."/>
            <person name="Ohme-Takagi M."/>
            <person name="Yagi M."/>
            <person name="Zeng S.J."/>
            <person name="Shen C.Y."/>
            <person name="Yeh C.M."/>
            <person name="Luo Y.B."/>
            <person name="Tsai W.C."/>
            <person name="Van de Peer Y."/>
            <person name="Liu Z.J."/>
        </authorList>
    </citation>
    <scope>NUCLEOTIDE SEQUENCE [LARGE SCALE GENOMIC DNA]</scope>
    <source>
        <strain evidence="2">cv. Shenzhen</strain>
        <tissue evidence="1">Stem</tissue>
    </source>
</reference>
<organism evidence="1 2">
    <name type="scientific">Apostasia shenzhenica</name>
    <dbReference type="NCBI Taxonomy" id="1088818"/>
    <lineage>
        <taxon>Eukaryota</taxon>
        <taxon>Viridiplantae</taxon>
        <taxon>Streptophyta</taxon>
        <taxon>Embryophyta</taxon>
        <taxon>Tracheophyta</taxon>
        <taxon>Spermatophyta</taxon>
        <taxon>Magnoliopsida</taxon>
        <taxon>Liliopsida</taxon>
        <taxon>Asparagales</taxon>
        <taxon>Orchidaceae</taxon>
        <taxon>Apostasioideae</taxon>
        <taxon>Apostasia</taxon>
    </lineage>
</organism>
<dbReference type="EMBL" id="KZ454678">
    <property type="protein sequence ID" value="PKA45850.1"/>
    <property type="molecule type" value="Genomic_DNA"/>
</dbReference>
<sequence>MSAILCLRLGSREEKWTVIDGSCDSSSVRLSDFGWGGKEPDGLWIGEFWKIQFSSLIDVIRMPLKLILLDAHEGSSDGCNKGFSRFVNSGRSLAKLSRNRGWVWIVLFSFSGNLKLAACPAD</sequence>
<proteinExistence type="predicted"/>
<evidence type="ECO:0000313" key="2">
    <source>
        <dbReference type="Proteomes" id="UP000236161"/>
    </source>
</evidence>
<protein>
    <submittedName>
        <fullName evidence="1">Uncharacterized protein</fullName>
    </submittedName>
</protein>
<name>A0A2H9ZRD1_9ASPA</name>
<gene>
    <name evidence="1" type="ORF">AXF42_Ash016876</name>
</gene>
<evidence type="ECO:0000313" key="1">
    <source>
        <dbReference type="EMBL" id="PKA45850.1"/>
    </source>
</evidence>
<dbReference type="Proteomes" id="UP000236161">
    <property type="component" value="Unassembled WGS sequence"/>
</dbReference>